<dbReference type="GO" id="GO:0050136">
    <property type="term" value="F:NADH dehydrogenase (quinone) (non-electrogenic) activity"/>
    <property type="evidence" value="ECO:0007669"/>
    <property type="project" value="UniProtKB-UniRule"/>
</dbReference>
<evidence type="ECO:0000256" key="11">
    <source>
        <dbReference type="ARBA" id="ARBA00023075"/>
    </source>
</evidence>
<dbReference type="PANTHER" id="PTHR11058:SF21">
    <property type="entry name" value="NADH-QUINONE OXIDOREDUCTASE SUBUNIT A"/>
    <property type="match status" value="1"/>
</dbReference>
<evidence type="ECO:0000256" key="7">
    <source>
        <dbReference type="ARBA" id="ARBA00022719"/>
    </source>
</evidence>
<evidence type="ECO:0000256" key="5">
    <source>
        <dbReference type="ARBA" id="ARBA00022519"/>
    </source>
</evidence>
<keyword evidence="8 13" id="KW-1278">Translocase</keyword>
<keyword evidence="11 13" id="KW-0830">Ubiquinone</keyword>
<keyword evidence="3 13" id="KW-0813">Transport</keyword>
<dbReference type="EMBL" id="NJAJ01000001">
    <property type="protein sequence ID" value="PHM67776.1"/>
    <property type="molecule type" value="Genomic_DNA"/>
</dbReference>
<dbReference type="GO" id="GO:0005886">
    <property type="term" value="C:plasma membrane"/>
    <property type="evidence" value="ECO:0007669"/>
    <property type="project" value="UniProtKB-SubCell"/>
</dbReference>
<gene>
    <name evidence="13" type="primary">nuoA</name>
    <name evidence="16" type="ORF">Xsto_00066</name>
</gene>
<evidence type="ECO:0000256" key="4">
    <source>
        <dbReference type="ARBA" id="ARBA00022475"/>
    </source>
</evidence>
<evidence type="ECO:0000256" key="10">
    <source>
        <dbReference type="ARBA" id="ARBA00023027"/>
    </source>
</evidence>
<dbReference type="FunFam" id="1.20.58.1610:FF:000003">
    <property type="entry name" value="NADH-quinone oxidoreductase subunit A"/>
    <property type="match status" value="1"/>
</dbReference>
<accession>A0A2D0KWG2</accession>
<dbReference type="InterPro" id="IPR038430">
    <property type="entry name" value="NDAH_ubi_oxred_su3_sf"/>
</dbReference>
<evidence type="ECO:0000313" key="16">
    <source>
        <dbReference type="EMBL" id="PHM67776.1"/>
    </source>
</evidence>
<sequence length="162" mass="17565">MSTSTGVLAHNWAFAIFLIGALGLAAFMLLGAYFLGGRAKARAKHVPYESGIDSVGSARLRLSAKFYLVAMFFVIFDVEALYLYAWSVSIKESGWLGFAEASIFILVLLAGLVYLARIGALNWTPARSRRQVSHPSADVHTADVSTTNANTTNVNTNNSQMQ</sequence>
<feature type="transmembrane region" description="Helical" evidence="13">
    <location>
        <begin position="98"/>
        <end position="120"/>
    </location>
</feature>
<dbReference type="InterPro" id="IPR000440">
    <property type="entry name" value="NADH_UbQ/plastoQ_OxRdtase_su3"/>
</dbReference>
<evidence type="ECO:0000256" key="3">
    <source>
        <dbReference type="ARBA" id="ARBA00022448"/>
    </source>
</evidence>
<name>A0A2D0KWG2_9GAMM</name>
<keyword evidence="5" id="KW-0997">Cell inner membrane</keyword>
<keyword evidence="7 13" id="KW-0874">Quinone</keyword>
<evidence type="ECO:0000313" key="17">
    <source>
        <dbReference type="Proteomes" id="UP000222366"/>
    </source>
</evidence>
<dbReference type="GO" id="GO:0048038">
    <property type="term" value="F:quinone binding"/>
    <property type="evidence" value="ECO:0007669"/>
    <property type="project" value="UniProtKB-KW"/>
</dbReference>
<organism evidence="16 17">
    <name type="scientific">Xenorhabdus stockiae</name>
    <dbReference type="NCBI Taxonomy" id="351614"/>
    <lineage>
        <taxon>Bacteria</taxon>
        <taxon>Pseudomonadati</taxon>
        <taxon>Pseudomonadota</taxon>
        <taxon>Gammaproteobacteria</taxon>
        <taxon>Enterobacterales</taxon>
        <taxon>Morganellaceae</taxon>
        <taxon>Xenorhabdus</taxon>
    </lineage>
</organism>
<keyword evidence="9 13" id="KW-1133">Transmembrane helix</keyword>
<evidence type="ECO:0000256" key="6">
    <source>
        <dbReference type="ARBA" id="ARBA00022692"/>
    </source>
</evidence>
<dbReference type="Pfam" id="PF00507">
    <property type="entry name" value="Oxidored_q4"/>
    <property type="match status" value="1"/>
</dbReference>
<dbReference type="GO" id="GO:0030964">
    <property type="term" value="C:NADH dehydrogenase complex"/>
    <property type="evidence" value="ECO:0007669"/>
    <property type="project" value="TreeGrafter"/>
</dbReference>
<dbReference type="Proteomes" id="UP000222366">
    <property type="component" value="Unassembled WGS sequence"/>
</dbReference>
<comment type="caution">
    <text evidence="16">The sequence shown here is derived from an EMBL/GenBank/DDBJ whole genome shotgun (WGS) entry which is preliminary data.</text>
</comment>
<dbReference type="GO" id="GO:0008137">
    <property type="term" value="F:NADH dehydrogenase (ubiquinone) activity"/>
    <property type="evidence" value="ECO:0007669"/>
    <property type="project" value="InterPro"/>
</dbReference>
<keyword evidence="4 13" id="KW-1003">Cell membrane</keyword>
<protein>
    <recommendedName>
        <fullName evidence="13">NADH-quinone oxidoreductase subunit A</fullName>
        <ecNumber evidence="13">7.1.1.-</ecNumber>
    </recommendedName>
    <alternativeName>
        <fullName evidence="13">NADH dehydrogenase I subunit A</fullName>
    </alternativeName>
    <alternativeName>
        <fullName evidence="13">NDH-1 subunit A</fullName>
    </alternativeName>
    <alternativeName>
        <fullName evidence="13">NUO1</fullName>
    </alternativeName>
</protein>
<comment type="function">
    <text evidence="13">NDH-1 shuttles electrons from NADH, via FMN and iron-sulfur (Fe-S) centers, to quinones in the respiratory chain. The immediate electron acceptor for the enzyme in this species is believed to be ubiquinone. Couples the redox reaction to proton translocation (for every two electrons transferred, four hydrogen ions are translocated across the cytoplasmic membrane), and thus conserves the redox energy in a proton gradient.</text>
</comment>
<evidence type="ECO:0000256" key="15">
    <source>
        <dbReference type="SAM" id="MobiDB-lite"/>
    </source>
</evidence>
<evidence type="ECO:0000256" key="2">
    <source>
        <dbReference type="ARBA" id="ARBA00008472"/>
    </source>
</evidence>
<comment type="catalytic activity">
    <reaction evidence="13 14">
        <text>a quinone + NADH + 5 H(+)(in) = a quinol + NAD(+) + 4 H(+)(out)</text>
        <dbReference type="Rhea" id="RHEA:57888"/>
        <dbReference type="ChEBI" id="CHEBI:15378"/>
        <dbReference type="ChEBI" id="CHEBI:24646"/>
        <dbReference type="ChEBI" id="CHEBI:57540"/>
        <dbReference type="ChEBI" id="CHEBI:57945"/>
        <dbReference type="ChEBI" id="CHEBI:132124"/>
    </reaction>
</comment>
<evidence type="ECO:0000256" key="9">
    <source>
        <dbReference type="ARBA" id="ARBA00022989"/>
    </source>
</evidence>
<comment type="subcellular location">
    <subcellularLocation>
        <location evidence="13 14">Cell membrane</location>
        <topology evidence="13 14">Multi-pass membrane protein</topology>
    </subcellularLocation>
    <subcellularLocation>
        <location evidence="1">Membrane</location>
        <topology evidence="1">Multi-pass membrane protein</topology>
    </subcellularLocation>
</comment>
<evidence type="ECO:0000256" key="12">
    <source>
        <dbReference type="ARBA" id="ARBA00023136"/>
    </source>
</evidence>
<proteinExistence type="inferred from homology"/>
<feature type="transmembrane region" description="Helical" evidence="13">
    <location>
        <begin position="12"/>
        <end position="35"/>
    </location>
</feature>
<dbReference type="PANTHER" id="PTHR11058">
    <property type="entry name" value="NADH-UBIQUINONE OXIDOREDUCTASE CHAIN 3"/>
    <property type="match status" value="1"/>
</dbReference>
<keyword evidence="6 13" id="KW-0812">Transmembrane</keyword>
<keyword evidence="17" id="KW-1185">Reference proteome</keyword>
<evidence type="ECO:0000256" key="14">
    <source>
        <dbReference type="RuleBase" id="RU003639"/>
    </source>
</evidence>
<feature type="transmembrane region" description="Helical" evidence="13">
    <location>
        <begin position="66"/>
        <end position="86"/>
    </location>
</feature>
<feature type="compositionally biased region" description="Low complexity" evidence="15">
    <location>
        <begin position="142"/>
        <end position="162"/>
    </location>
</feature>
<reference evidence="16 17" key="1">
    <citation type="journal article" date="2017" name="Nat. Microbiol.">
        <title>Natural product diversity associated with the nematode symbionts Photorhabdus and Xenorhabdus.</title>
        <authorList>
            <person name="Tobias N.J."/>
            <person name="Wolff H."/>
            <person name="Djahanschiri B."/>
            <person name="Grundmann F."/>
            <person name="Kronenwerth M."/>
            <person name="Shi Y.M."/>
            <person name="Simonyi S."/>
            <person name="Grun P."/>
            <person name="Shapiro-Ilan D."/>
            <person name="Pidot S.J."/>
            <person name="Stinear T.P."/>
            <person name="Ebersberger I."/>
            <person name="Bode H.B."/>
        </authorList>
    </citation>
    <scope>NUCLEOTIDE SEQUENCE [LARGE SCALE GENOMIC DNA]</scope>
    <source>
        <strain evidence="16 17">DSM 17904</strain>
    </source>
</reference>
<evidence type="ECO:0000256" key="13">
    <source>
        <dbReference type="HAMAP-Rule" id="MF_01394"/>
    </source>
</evidence>
<feature type="region of interest" description="Disordered" evidence="15">
    <location>
        <begin position="132"/>
        <end position="162"/>
    </location>
</feature>
<evidence type="ECO:0000256" key="8">
    <source>
        <dbReference type="ARBA" id="ARBA00022967"/>
    </source>
</evidence>
<comment type="similarity">
    <text evidence="2 13 14">Belongs to the complex I subunit 3 family.</text>
</comment>
<evidence type="ECO:0000256" key="1">
    <source>
        <dbReference type="ARBA" id="ARBA00004141"/>
    </source>
</evidence>
<dbReference type="EC" id="7.1.1.-" evidence="13"/>
<dbReference type="RefSeq" id="WP_241537845.1">
    <property type="nucleotide sequence ID" value="NZ_CAWNRH010000001.1"/>
</dbReference>
<dbReference type="AlphaFoldDB" id="A0A2D0KWG2"/>
<comment type="subunit">
    <text evidence="13">NDH-1 is composed of 13 different subunits. Subunits NuoA, H, J, K, L, M, N constitute the membrane sector of the complex.</text>
</comment>
<keyword evidence="10 13" id="KW-0520">NAD</keyword>
<dbReference type="Gene3D" id="1.20.58.1610">
    <property type="entry name" value="NADH:ubiquinone/plastoquinone oxidoreductase, chain 3"/>
    <property type="match status" value="1"/>
</dbReference>
<keyword evidence="12 13" id="KW-0472">Membrane</keyword>
<dbReference type="InterPro" id="IPR023043">
    <property type="entry name" value="NAD(P)H_OxRDtase_bac/plastid"/>
</dbReference>
<dbReference type="HAMAP" id="MF_01394">
    <property type="entry name" value="NDH1_NuoA"/>
    <property type="match status" value="1"/>
</dbReference>